<feature type="transmembrane region" description="Helical" evidence="1">
    <location>
        <begin position="90"/>
        <end position="110"/>
    </location>
</feature>
<protein>
    <submittedName>
        <fullName evidence="2">Uncharacterized protein</fullName>
    </submittedName>
</protein>
<keyword evidence="1" id="KW-1133">Transmembrane helix</keyword>
<accession>A0A061E8D6</accession>
<dbReference type="EMBL" id="CM001880">
    <property type="protein sequence ID" value="EOY01250.1"/>
    <property type="molecule type" value="Genomic_DNA"/>
</dbReference>
<dbReference type="InParanoid" id="A0A061E8D6"/>
<evidence type="ECO:0000256" key="1">
    <source>
        <dbReference type="SAM" id="Phobius"/>
    </source>
</evidence>
<keyword evidence="1" id="KW-0812">Transmembrane</keyword>
<evidence type="ECO:0000313" key="3">
    <source>
        <dbReference type="Proteomes" id="UP000026915"/>
    </source>
</evidence>
<gene>
    <name evidence="2" type="ORF">TCM_011193</name>
</gene>
<keyword evidence="1" id="KW-0472">Membrane</keyword>
<evidence type="ECO:0000313" key="2">
    <source>
        <dbReference type="EMBL" id="EOY01250.1"/>
    </source>
</evidence>
<dbReference type="Gramene" id="EOY01250">
    <property type="protein sequence ID" value="EOY01250"/>
    <property type="gene ID" value="TCM_011193"/>
</dbReference>
<organism evidence="2 3">
    <name type="scientific">Theobroma cacao</name>
    <name type="common">Cacao</name>
    <name type="synonym">Cocoa</name>
    <dbReference type="NCBI Taxonomy" id="3641"/>
    <lineage>
        <taxon>Eukaryota</taxon>
        <taxon>Viridiplantae</taxon>
        <taxon>Streptophyta</taxon>
        <taxon>Embryophyta</taxon>
        <taxon>Tracheophyta</taxon>
        <taxon>Spermatophyta</taxon>
        <taxon>Magnoliopsida</taxon>
        <taxon>eudicotyledons</taxon>
        <taxon>Gunneridae</taxon>
        <taxon>Pentapetalae</taxon>
        <taxon>rosids</taxon>
        <taxon>malvids</taxon>
        <taxon>Malvales</taxon>
        <taxon>Malvaceae</taxon>
        <taxon>Byttnerioideae</taxon>
        <taxon>Theobroma</taxon>
    </lineage>
</organism>
<proteinExistence type="predicted"/>
<dbReference type="AlphaFoldDB" id="A0A061E8D6"/>
<dbReference type="Proteomes" id="UP000026915">
    <property type="component" value="Chromosome 2"/>
</dbReference>
<reference evidence="2 3" key="1">
    <citation type="journal article" date="2013" name="Genome Biol.">
        <title>The genome sequence of the most widely cultivated cacao type and its use to identify candidate genes regulating pod color.</title>
        <authorList>
            <person name="Motamayor J.C."/>
            <person name="Mockaitis K."/>
            <person name="Schmutz J."/>
            <person name="Haiminen N."/>
            <person name="Iii D.L."/>
            <person name="Cornejo O."/>
            <person name="Findley S.D."/>
            <person name="Zheng P."/>
            <person name="Utro F."/>
            <person name="Royaert S."/>
            <person name="Saski C."/>
            <person name="Jenkins J."/>
            <person name="Podicheti R."/>
            <person name="Zhao M."/>
            <person name="Scheffler B.E."/>
            <person name="Stack J.C."/>
            <person name="Feltus F.A."/>
            <person name="Mustiga G.M."/>
            <person name="Amores F."/>
            <person name="Phillips W."/>
            <person name="Marelli J.P."/>
            <person name="May G.D."/>
            <person name="Shapiro H."/>
            <person name="Ma J."/>
            <person name="Bustamante C.D."/>
            <person name="Schnell R.J."/>
            <person name="Main D."/>
            <person name="Gilbert D."/>
            <person name="Parida L."/>
            <person name="Kuhn D.N."/>
        </authorList>
    </citation>
    <scope>NUCLEOTIDE SEQUENCE [LARGE SCALE GENOMIC DNA]</scope>
    <source>
        <strain evidence="3">cv. Matina 1-6</strain>
    </source>
</reference>
<dbReference type="HOGENOM" id="CLU_2053928_0_0_1"/>
<keyword evidence="3" id="KW-1185">Reference proteome</keyword>
<name>A0A061E8D6_THECC</name>
<sequence length="120" mass="14041">MLFSLLPNSRHHLPSMESQAAFPFYQSQNFLVLEIRYIRVRQCFGRSLDGRFFISRGQEMRWRIISPSWGLKELMTCCKSYTNFQRMATVYGWSTTLFVSVGALFSTLVCKSTDDEFLLD</sequence>